<proteinExistence type="predicted"/>
<sequence>MTVESGIEWLICREPVHIGGADSSSRGNNNPIFRLPDRTPAIPGSSLRGALREHAEQDNSYKDLVKIWFGGQNQELSKDENDKISPGGIAVSWGWPVWWPVHVLGYGNWWISCPAWLQRFQNLAGSEESINLDNQKVYITDGTLKNEKSLYLRWLQLTNIESYDASLPSLPAPNDVVTNRCIIVPNDSINLIVDMGLVRQPRVSLKDKPDEKDGSLVDNLFAVEGFPPGAVFAINWMVRANKVEELKLNEWKSFLRNEHYLGGLWSVGYGRISIEEYQKQSQEEGA</sequence>
<dbReference type="RefSeq" id="WP_413275481.1">
    <property type="nucleotide sequence ID" value="NZ_JBHFNT010000007.1"/>
</dbReference>
<dbReference type="InterPro" id="IPR013410">
    <property type="entry name" value="CRISPR-assoc_RAMP_Cmr4"/>
</dbReference>
<gene>
    <name evidence="4" type="ORF">ACE1CA_00570</name>
</gene>
<dbReference type="PANTHER" id="PTHR36700">
    <property type="entry name" value="CRISPR SYSTEM CMR SUBUNIT CMR4"/>
    <property type="match status" value="1"/>
</dbReference>
<evidence type="ECO:0000259" key="3">
    <source>
        <dbReference type="Pfam" id="PF03787"/>
    </source>
</evidence>
<protein>
    <submittedName>
        <fullName evidence="4">RAMP superfamily CRISPR-associated protein</fullName>
    </submittedName>
</protein>
<dbReference type="InterPro" id="IPR005537">
    <property type="entry name" value="RAMP_III_fam"/>
</dbReference>
<organism evidence="4 5">
    <name type="scientific">Floridaenema evergladense BLCC-F167</name>
    <dbReference type="NCBI Taxonomy" id="3153639"/>
    <lineage>
        <taxon>Bacteria</taxon>
        <taxon>Bacillati</taxon>
        <taxon>Cyanobacteriota</taxon>
        <taxon>Cyanophyceae</taxon>
        <taxon>Oscillatoriophycideae</taxon>
        <taxon>Aerosakkonematales</taxon>
        <taxon>Aerosakkonemataceae</taxon>
        <taxon>Floridanema</taxon>
        <taxon>Floridanema evergladense</taxon>
    </lineage>
</organism>
<dbReference type="Pfam" id="PF03787">
    <property type="entry name" value="RAMPs"/>
    <property type="match status" value="1"/>
</dbReference>
<keyword evidence="1" id="KW-0051">Antiviral defense</keyword>
<evidence type="ECO:0000313" key="4">
    <source>
        <dbReference type="EMBL" id="MFB2833005.1"/>
    </source>
</evidence>
<comment type="caution">
    <text evidence="4">The sequence shown here is derived from an EMBL/GenBank/DDBJ whole genome shotgun (WGS) entry which is preliminary data.</text>
</comment>
<dbReference type="Proteomes" id="UP001576780">
    <property type="component" value="Unassembled WGS sequence"/>
</dbReference>
<dbReference type="EMBL" id="JBHFNT010000007">
    <property type="protein sequence ID" value="MFB2833005.1"/>
    <property type="molecule type" value="Genomic_DNA"/>
</dbReference>
<accession>A0ABV4WD53</accession>
<feature type="domain" description="CRISPR type III-associated protein" evidence="3">
    <location>
        <begin position="12"/>
        <end position="273"/>
    </location>
</feature>
<evidence type="ECO:0000256" key="2">
    <source>
        <dbReference type="SAM" id="MobiDB-lite"/>
    </source>
</evidence>
<feature type="compositionally biased region" description="Polar residues" evidence="2">
    <location>
        <begin position="22"/>
        <end position="31"/>
    </location>
</feature>
<keyword evidence="5" id="KW-1185">Reference proteome</keyword>
<evidence type="ECO:0000256" key="1">
    <source>
        <dbReference type="ARBA" id="ARBA00023118"/>
    </source>
</evidence>
<evidence type="ECO:0000313" key="5">
    <source>
        <dbReference type="Proteomes" id="UP001576780"/>
    </source>
</evidence>
<feature type="region of interest" description="Disordered" evidence="2">
    <location>
        <begin position="22"/>
        <end position="41"/>
    </location>
</feature>
<dbReference type="PANTHER" id="PTHR36700:SF1">
    <property type="entry name" value="CRISPR SYSTEM CMR SUBUNIT CMR4"/>
    <property type="match status" value="1"/>
</dbReference>
<reference evidence="4 5" key="1">
    <citation type="submission" date="2024-09" db="EMBL/GenBank/DDBJ databases">
        <title>Floridaenema gen nov. (Aerosakkonemataceae, Aerosakkonematales ord. nov., Cyanobacteria) from benthic tropical and subtropical fresh waters, with the description of four new species.</title>
        <authorList>
            <person name="Moretto J.A."/>
            <person name="Berthold D.E."/>
            <person name="Lefler F.W."/>
            <person name="Huang I.-S."/>
            <person name="Laughinghouse H. IV."/>
        </authorList>
    </citation>
    <scope>NUCLEOTIDE SEQUENCE [LARGE SCALE GENOMIC DNA]</scope>
    <source>
        <strain evidence="4 5">BLCC-F167</strain>
    </source>
</reference>
<name>A0ABV4WD53_9CYAN</name>